<keyword evidence="3" id="KW-0539">Nucleus</keyword>
<feature type="region of interest" description="Disordered" evidence="7">
    <location>
        <begin position="1"/>
        <end position="45"/>
    </location>
</feature>
<dbReference type="Pfam" id="PF04950">
    <property type="entry name" value="RIBIOP_C"/>
    <property type="match status" value="1"/>
</dbReference>
<evidence type="ECO:0000256" key="2">
    <source>
        <dbReference type="ARBA" id="ARBA00022517"/>
    </source>
</evidence>
<comment type="subcellular location">
    <subcellularLocation>
        <location evidence="1">Nucleus</location>
        <location evidence="1">Nucleolus</location>
    </subcellularLocation>
</comment>
<dbReference type="SMART" id="SM00785">
    <property type="entry name" value="AARP2CN"/>
    <property type="match status" value="1"/>
</dbReference>
<evidence type="ECO:0000256" key="5">
    <source>
        <dbReference type="ARBA" id="ARBA00038288"/>
    </source>
</evidence>
<dbReference type="AlphaFoldDB" id="A0A915MBR9"/>
<dbReference type="GO" id="GO:0005525">
    <property type="term" value="F:GTP binding"/>
    <property type="evidence" value="ECO:0007669"/>
    <property type="project" value="TreeGrafter"/>
</dbReference>
<dbReference type="PANTHER" id="PTHR12858">
    <property type="entry name" value="RIBOSOME BIOGENESIS PROTEIN"/>
    <property type="match status" value="1"/>
</dbReference>
<sequence length="742" mass="85198">MAKDTEATVHRTGLFKLPPKKHSSGRHRSKHAIAKEQKGKVGIKSKSQPKFKNLKKLARKNRSSQIRANKVGKISEEKRKEGQSPINITIISLDEAFTSRKIVEIFNLADEDAIIHVNEKRNISHLAVPRFKQRYTFFCPDTTSIISTLDFLRVSDILVILWPIETTDLHIAHSRLLDVITAHGFPPTFNLVSTLPASGKQRDSTRKALEKLMAPWAKDSRIYDLQGGSPLQILRQISTTRKIRSNLQKLKPYLIAENVQIIKTEDNSDSFSLLISGYLNGAPLNVNGLVHISGCGDFQLSQVVFENDPHPLKQSKKAESMEILRAIKADPLKQTQLDSEIIQDQMNTDQPEMDENEEKFEVPKVKLPEGTSEYQAIVESATMDESIDLNDIDINDDHQKELFKKERENRQWPDEVEAPEGMSARDRFKRYRGLKSFRTSPWNPKENLTKDYARIYKIVNFKRTRKLALEAAKQSFQSADECDEQFCTPGVYITLYVKDVPRSFENHISSTHSPLIVFGLLKNEHRMSTLNMILHRYPTFNKPVKNKEELLFQVGCRLFTANPVFSQHTNGQKFKMERFMPSSGSFCATVFAPITFPPSNVLVFRQCSPEKLQLIAKGIVLDSNPDRIILKRVRLSGHPFKVNKRTAVWFKPVELYTHSGRHGRIKQPLGTHDLMKCVFDRPLSVQDSVLMNLYKRVFPKWTYNAETKGKQFCISDEADDILEEEWSGKKDKVRWDEFMDDE</sequence>
<dbReference type="GO" id="GO:0003924">
    <property type="term" value="F:GTPase activity"/>
    <property type="evidence" value="ECO:0007669"/>
    <property type="project" value="TreeGrafter"/>
</dbReference>
<comment type="similarity">
    <text evidence="5">Belongs to the TRAFAC class translation factor GTPase superfamily. Bms1-like GTPase family. TSR1 subfamily.</text>
</comment>
<evidence type="ECO:0000256" key="4">
    <source>
        <dbReference type="ARBA" id="ARBA00037087"/>
    </source>
</evidence>
<proteinExistence type="inferred from homology"/>
<evidence type="ECO:0000259" key="8">
    <source>
        <dbReference type="PROSITE" id="PS51714"/>
    </source>
</evidence>
<dbReference type="PANTHER" id="PTHR12858:SF1">
    <property type="entry name" value="PRE-RRNA-PROCESSING PROTEIN TSR1 HOMOLOG"/>
    <property type="match status" value="1"/>
</dbReference>
<keyword evidence="9" id="KW-1185">Reference proteome</keyword>
<dbReference type="GO" id="GO:0034511">
    <property type="term" value="F:U3 snoRNA binding"/>
    <property type="evidence" value="ECO:0007669"/>
    <property type="project" value="TreeGrafter"/>
</dbReference>
<dbReference type="InterPro" id="IPR039761">
    <property type="entry name" value="Bms1/Tsr1"/>
</dbReference>
<dbReference type="GO" id="GO:0000462">
    <property type="term" value="P:maturation of SSU-rRNA from tricistronic rRNA transcript (SSU-rRNA, 5.8S rRNA, LSU-rRNA)"/>
    <property type="evidence" value="ECO:0007669"/>
    <property type="project" value="TreeGrafter"/>
</dbReference>
<dbReference type="PROSITE" id="PS51714">
    <property type="entry name" value="G_BMS1"/>
    <property type="match status" value="1"/>
</dbReference>
<evidence type="ECO:0000313" key="10">
    <source>
        <dbReference type="WBParaSite" id="scaffold3425_cov288.g6607"/>
    </source>
</evidence>
<organism evidence="9 10">
    <name type="scientific">Meloidogyne javanica</name>
    <name type="common">Root-knot nematode worm</name>
    <dbReference type="NCBI Taxonomy" id="6303"/>
    <lineage>
        <taxon>Eukaryota</taxon>
        <taxon>Metazoa</taxon>
        <taxon>Ecdysozoa</taxon>
        <taxon>Nematoda</taxon>
        <taxon>Chromadorea</taxon>
        <taxon>Rhabditida</taxon>
        <taxon>Tylenchina</taxon>
        <taxon>Tylenchomorpha</taxon>
        <taxon>Tylenchoidea</taxon>
        <taxon>Meloidogynidae</taxon>
        <taxon>Meloidogyninae</taxon>
        <taxon>Meloidogyne</taxon>
        <taxon>Meloidogyne incognita group</taxon>
    </lineage>
</organism>
<keyword evidence="2" id="KW-0690">Ribosome biogenesis</keyword>
<dbReference type="WBParaSite" id="scaffold3425_cov288.g6607">
    <property type="protein sequence ID" value="scaffold3425_cov288.g6607"/>
    <property type="gene ID" value="scaffold3425_cov288.g6607"/>
</dbReference>
<dbReference type="GO" id="GO:0000479">
    <property type="term" value="P:endonucleolytic cleavage of tricistronic rRNA transcript (SSU-rRNA, 5.8S rRNA, LSU-rRNA)"/>
    <property type="evidence" value="ECO:0007669"/>
    <property type="project" value="TreeGrafter"/>
</dbReference>
<dbReference type="SMART" id="SM01362">
    <property type="entry name" value="DUF663"/>
    <property type="match status" value="1"/>
</dbReference>
<evidence type="ECO:0000256" key="6">
    <source>
        <dbReference type="ARBA" id="ARBA00040070"/>
    </source>
</evidence>
<dbReference type="GO" id="GO:0030688">
    <property type="term" value="C:preribosome, small subunit precursor"/>
    <property type="evidence" value="ECO:0007669"/>
    <property type="project" value="TreeGrafter"/>
</dbReference>
<dbReference type="GO" id="GO:0005730">
    <property type="term" value="C:nucleolus"/>
    <property type="evidence" value="ECO:0007669"/>
    <property type="project" value="UniProtKB-SubCell"/>
</dbReference>
<dbReference type="InterPro" id="IPR007034">
    <property type="entry name" value="BMS1_TSR1_C"/>
</dbReference>
<comment type="function">
    <text evidence="4">Required during maturation of the 40S ribosomal subunit in the nucleolus.</text>
</comment>
<evidence type="ECO:0000256" key="3">
    <source>
        <dbReference type="ARBA" id="ARBA00023242"/>
    </source>
</evidence>
<evidence type="ECO:0000256" key="7">
    <source>
        <dbReference type="SAM" id="MobiDB-lite"/>
    </source>
</evidence>
<name>A0A915MBR9_MELJA</name>
<reference evidence="10" key="1">
    <citation type="submission" date="2022-11" db="UniProtKB">
        <authorList>
            <consortium name="WormBaseParasite"/>
        </authorList>
    </citation>
    <scope>IDENTIFICATION</scope>
</reference>
<dbReference type="InterPro" id="IPR030387">
    <property type="entry name" value="G_Bms1/Tsr1_dom"/>
</dbReference>
<evidence type="ECO:0000256" key="1">
    <source>
        <dbReference type="ARBA" id="ARBA00004604"/>
    </source>
</evidence>
<protein>
    <recommendedName>
        <fullName evidence="6">Pre-rRNA-processing protein TSR1 homolog</fullName>
    </recommendedName>
</protein>
<dbReference type="Proteomes" id="UP000887561">
    <property type="component" value="Unplaced"/>
</dbReference>
<dbReference type="Pfam" id="PF08142">
    <property type="entry name" value="AARP2CN"/>
    <property type="match status" value="1"/>
</dbReference>
<dbReference type="Pfam" id="PF22298">
    <property type="entry name" value="Tsr1_G-like"/>
    <property type="match status" value="1"/>
</dbReference>
<feature type="compositionally biased region" description="Basic residues" evidence="7">
    <location>
        <begin position="18"/>
        <end position="32"/>
    </location>
</feature>
<feature type="domain" description="Bms1-type G" evidence="8">
    <location>
        <begin position="84"/>
        <end position="243"/>
    </location>
</feature>
<dbReference type="InterPro" id="IPR012948">
    <property type="entry name" value="AARP2CN"/>
</dbReference>
<evidence type="ECO:0000313" key="9">
    <source>
        <dbReference type="Proteomes" id="UP000887561"/>
    </source>
</evidence>
<accession>A0A915MBR9</accession>